<evidence type="ECO:0000256" key="1">
    <source>
        <dbReference type="SAM" id="Phobius"/>
    </source>
</evidence>
<comment type="caution">
    <text evidence="2">The sequence shown here is derived from an EMBL/GenBank/DDBJ whole genome shotgun (WGS) entry which is preliminary data.</text>
</comment>
<evidence type="ECO:0000313" key="3">
    <source>
        <dbReference type="Proteomes" id="UP000636709"/>
    </source>
</evidence>
<name>A0A835B3Z7_9POAL</name>
<accession>A0A835B3Z7</accession>
<evidence type="ECO:0000313" key="2">
    <source>
        <dbReference type="EMBL" id="KAF8687331.1"/>
    </source>
</evidence>
<feature type="transmembrane region" description="Helical" evidence="1">
    <location>
        <begin position="59"/>
        <end position="83"/>
    </location>
</feature>
<proteinExistence type="predicted"/>
<keyword evidence="1" id="KW-1133">Transmembrane helix</keyword>
<dbReference type="Proteomes" id="UP000636709">
    <property type="component" value="Unassembled WGS sequence"/>
</dbReference>
<feature type="transmembrane region" description="Helical" evidence="1">
    <location>
        <begin position="18"/>
        <end position="39"/>
    </location>
</feature>
<keyword evidence="1" id="KW-0472">Membrane</keyword>
<reference evidence="2" key="1">
    <citation type="submission" date="2020-07" db="EMBL/GenBank/DDBJ databases">
        <title>Genome sequence and genetic diversity analysis of an under-domesticated orphan crop, white fonio (Digitaria exilis).</title>
        <authorList>
            <person name="Bennetzen J.L."/>
            <person name="Chen S."/>
            <person name="Ma X."/>
            <person name="Wang X."/>
            <person name="Yssel A.E.J."/>
            <person name="Chaluvadi S.R."/>
            <person name="Johnson M."/>
            <person name="Gangashetty P."/>
            <person name="Hamidou F."/>
            <person name="Sanogo M.D."/>
            <person name="Zwaenepoel A."/>
            <person name="Wallace J."/>
            <person name="Van De Peer Y."/>
            <person name="Van Deynze A."/>
        </authorList>
    </citation>
    <scope>NUCLEOTIDE SEQUENCE</scope>
    <source>
        <tissue evidence="2">Leaves</tissue>
    </source>
</reference>
<organism evidence="2 3">
    <name type="scientific">Digitaria exilis</name>
    <dbReference type="NCBI Taxonomy" id="1010633"/>
    <lineage>
        <taxon>Eukaryota</taxon>
        <taxon>Viridiplantae</taxon>
        <taxon>Streptophyta</taxon>
        <taxon>Embryophyta</taxon>
        <taxon>Tracheophyta</taxon>
        <taxon>Spermatophyta</taxon>
        <taxon>Magnoliopsida</taxon>
        <taxon>Liliopsida</taxon>
        <taxon>Poales</taxon>
        <taxon>Poaceae</taxon>
        <taxon>PACMAD clade</taxon>
        <taxon>Panicoideae</taxon>
        <taxon>Panicodae</taxon>
        <taxon>Paniceae</taxon>
        <taxon>Anthephorinae</taxon>
        <taxon>Digitaria</taxon>
    </lineage>
</organism>
<dbReference type="AlphaFoldDB" id="A0A835B3Z7"/>
<gene>
    <name evidence="2" type="ORF">HU200_043014</name>
</gene>
<keyword evidence="1" id="KW-0812">Transmembrane</keyword>
<dbReference type="EMBL" id="JACEFO010002056">
    <property type="protein sequence ID" value="KAF8687331.1"/>
    <property type="molecule type" value="Genomic_DNA"/>
</dbReference>
<sequence length="87" mass="9162">MAADQQPAAIRRPRPDQLLMINSGNFLISAAWSVMIIIIDSCSSRADDAVVTTAAGGAPACALVVAFFIFLVGVSLVLLALVADRFR</sequence>
<protein>
    <submittedName>
        <fullName evidence="2">Uncharacterized protein</fullName>
    </submittedName>
</protein>
<keyword evidence="3" id="KW-1185">Reference proteome</keyword>